<dbReference type="STRING" id="37003.ENSKMAP00000014079"/>
<dbReference type="GO" id="GO:0036156">
    <property type="term" value="C:inner dynein arm"/>
    <property type="evidence" value="ECO:0007669"/>
    <property type="project" value="TreeGrafter"/>
</dbReference>
<evidence type="ECO:0000256" key="1">
    <source>
        <dbReference type="ARBA" id="ARBA00022490"/>
    </source>
</evidence>
<sequence>MSPKKGKRSGSSHPEDIFPLTLTSATQNLFGCQIDEDVTAQSPYKLLKKDDIMQDIKTRAAVSDFSPAKQIVLVRLMLCCTDLQITQAFLPSDTELPETETPEVLENEVDTARKPKQWVSLGSEKEIEEESVKEREPLVFTFSRKRRFFGLPVSFSDNITPISQGFPSYEDNRRFIPAMLTDCGTQAVPKVQSSTAQTNWYDNLKNNSTHYEPRDLSEEEKEVILQSDSMKEMLHALQQEEIFNLFTDDLKDLGADVEDDNEPDLSKGLELFKTFTDPSKGKKISSVNWHPSINGKTQHPCLKINLL</sequence>
<accession>A0A3Q3ARK8</accession>
<organism evidence="4 5">
    <name type="scientific">Kryptolebias marmoratus</name>
    <name type="common">Mangrove killifish</name>
    <name type="synonym">Rivulus marmoratus</name>
    <dbReference type="NCBI Taxonomy" id="37003"/>
    <lineage>
        <taxon>Eukaryota</taxon>
        <taxon>Metazoa</taxon>
        <taxon>Chordata</taxon>
        <taxon>Craniata</taxon>
        <taxon>Vertebrata</taxon>
        <taxon>Euteleostomi</taxon>
        <taxon>Actinopterygii</taxon>
        <taxon>Neopterygii</taxon>
        <taxon>Teleostei</taxon>
        <taxon>Neoteleostei</taxon>
        <taxon>Acanthomorphata</taxon>
        <taxon>Ovalentaria</taxon>
        <taxon>Atherinomorphae</taxon>
        <taxon>Cyprinodontiformes</taxon>
        <taxon>Rivulidae</taxon>
        <taxon>Kryptolebias</taxon>
    </lineage>
</organism>
<reference evidence="4" key="2">
    <citation type="submission" date="2025-09" db="UniProtKB">
        <authorList>
            <consortium name="Ensembl"/>
        </authorList>
    </citation>
    <scope>IDENTIFICATION</scope>
</reference>
<dbReference type="Proteomes" id="UP000264800">
    <property type="component" value="Unplaced"/>
</dbReference>
<evidence type="ECO:0000313" key="5">
    <source>
        <dbReference type="Proteomes" id="UP000264800"/>
    </source>
</evidence>
<dbReference type="PANTHER" id="PTHR12442">
    <property type="entry name" value="DYNEIN INTERMEDIATE CHAIN"/>
    <property type="match status" value="1"/>
</dbReference>
<dbReference type="OMA" id="NCRADED"/>
<protein>
    <submittedName>
        <fullName evidence="4">Uncharacterized protein</fullName>
    </submittedName>
</protein>
<dbReference type="GO" id="GO:0060294">
    <property type="term" value="P:cilium movement involved in cell motility"/>
    <property type="evidence" value="ECO:0007669"/>
    <property type="project" value="TreeGrafter"/>
</dbReference>
<keyword evidence="2" id="KW-0853">WD repeat</keyword>
<evidence type="ECO:0000313" key="4">
    <source>
        <dbReference type="Ensembl" id="ENSKMAP00000014079.1"/>
    </source>
</evidence>
<dbReference type="Ensembl" id="ENSKMAT00000014289.1">
    <property type="protein sequence ID" value="ENSKMAP00000014079.1"/>
    <property type="gene ID" value="ENSKMAG00000010551.1"/>
</dbReference>
<evidence type="ECO:0000256" key="2">
    <source>
        <dbReference type="ARBA" id="ARBA00022574"/>
    </source>
</evidence>
<keyword evidence="1" id="KW-0963">Cytoplasm</keyword>
<dbReference type="GO" id="GO:0045504">
    <property type="term" value="F:dynein heavy chain binding"/>
    <property type="evidence" value="ECO:0007669"/>
    <property type="project" value="TreeGrafter"/>
</dbReference>
<reference evidence="4" key="1">
    <citation type="submission" date="2025-08" db="UniProtKB">
        <authorList>
            <consortium name="Ensembl"/>
        </authorList>
    </citation>
    <scope>IDENTIFICATION</scope>
</reference>
<dbReference type="InterPro" id="IPR050687">
    <property type="entry name" value="Dynein_IC"/>
</dbReference>
<dbReference type="AlphaFoldDB" id="A0A3Q3ARK8"/>
<dbReference type="GeneTree" id="ENSGT00940000156924"/>
<dbReference type="PANTHER" id="PTHR12442:SF5">
    <property type="entry name" value="DYNEIN AXONEMAL INTERMEDIATE CHAIN 3"/>
    <property type="match status" value="1"/>
</dbReference>
<name>A0A3Q3ARK8_KRYMA</name>
<dbReference type="GO" id="GO:0045503">
    <property type="term" value="F:dynein light chain binding"/>
    <property type="evidence" value="ECO:0007669"/>
    <property type="project" value="TreeGrafter"/>
</dbReference>
<keyword evidence="3" id="KW-0677">Repeat</keyword>
<evidence type="ECO:0000256" key="3">
    <source>
        <dbReference type="ARBA" id="ARBA00022737"/>
    </source>
</evidence>
<keyword evidence="5" id="KW-1185">Reference proteome</keyword>
<proteinExistence type="predicted"/>
<dbReference type="GO" id="GO:0036159">
    <property type="term" value="P:inner dynein arm assembly"/>
    <property type="evidence" value="ECO:0007669"/>
    <property type="project" value="TreeGrafter"/>
</dbReference>